<dbReference type="Proteomes" id="UP000028719">
    <property type="component" value="Unassembled WGS sequence"/>
</dbReference>
<evidence type="ECO:0000313" key="2">
    <source>
        <dbReference type="Proteomes" id="UP000028719"/>
    </source>
</evidence>
<reference evidence="1 2" key="1">
    <citation type="submission" date="2014-07" db="EMBL/GenBank/DDBJ databases">
        <title>Genome of Chryseobacterium vrystaatense LMG 22846.</title>
        <authorList>
            <person name="Pipes S.E."/>
            <person name="Stropko S.J."/>
            <person name="Newman J.D."/>
        </authorList>
    </citation>
    <scope>NUCLEOTIDE SEQUENCE [LARGE SCALE GENOMIC DNA]</scope>
    <source>
        <strain evidence="1 2">LMG 22846</strain>
    </source>
</reference>
<keyword evidence="2" id="KW-1185">Reference proteome</keyword>
<organism evidence="1 2">
    <name type="scientific">Chryseobacterium vrystaatense</name>
    <dbReference type="NCBI Taxonomy" id="307480"/>
    <lineage>
        <taxon>Bacteria</taxon>
        <taxon>Pseudomonadati</taxon>
        <taxon>Bacteroidota</taxon>
        <taxon>Flavobacteriia</taxon>
        <taxon>Flavobacteriales</taxon>
        <taxon>Weeksellaceae</taxon>
        <taxon>Chryseobacterium group</taxon>
        <taxon>Chryseobacterium</taxon>
    </lineage>
</organism>
<dbReference type="EMBL" id="JPRI01000004">
    <property type="protein sequence ID" value="KFF25698.1"/>
    <property type="molecule type" value="Genomic_DNA"/>
</dbReference>
<sequence length="356" mass="40521">MIKNYLSELHIKDGKRMPTFSAVFGTSTNDLKTMKKLIISALVIISGFGSCQQKDPATSTVKSHDGNVDQKMLDIFKQVKTYTDNPWYEIEFSQDACGYEILVNDVPVHRYFLAGSVNEQRIQINDHILRAGKQEITIRLFPPVLSDGSVSQTLVDASTFKIKVIRRKAGGSLEDYKQVFEFKTSHKTGTENFLASGQKAFEFKGIFNAEVPYQLEGWTHSKDLSKENQDDLLKEAVKAYNNFRDVLIRKDLNTYASMMYDKEVELARAFYWNSSADSKERWKEMSGTVLEKRDILPLKDFKMVLYAGGKVLALQPTSEMYKDYLSAIHAQTSDEDIQVSFLLHKKAGSNELTPIR</sequence>
<gene>
    <name evidence="1" type="ORF">IW16_12485</name>
</gene>
<protein>
    <submittedName>
        <fullName evidence="1">Uncharacterized protein</fullName>
    </submittedName>
</protein>
<comment type="caution">
    <text evidence="1">The sequence shown here is derived from an EMBL/GenBank/DDBJ whole genome shotgun (WGS) entry which is preliminary data.</text>
</comment>
<evidence type="ECO:0000313" key="1">
    <source>
        <dbReference type="EMBL" id="KFF25698.1"/>
    </source>
</evidence>
<proteinExistence type="predicted"/>
<name>A0ABR4ULK1_9FLAO</name>
<accession>A0ABR4ULK1</accession>